<name>A0ABP9BV18_9SPHI</name>
<reference evidence="2" key="1">
    <citation type="journal article" date="2019" name="Int. J. Syst. Evol. Microbiol.">
        <title>The Global Catalogue of Microorganisms (GCM) 10K type strain sequencing project: providing services to taxonomists for standard genome sequencing and annotation.</title>
        <authorList>
            <consortium name="The Broad Institute Genomics Platform"/>
            <consortium name="The Broad Institute Genome Sequencing Center for Infectious Disease"/>
            <person name="Wu L."/>
            <person name="Ma J."/>
        </authorList>
    </citation>
    <scope>NUCLEOTIDE SEQUENCE [LARGE SCALE GENOMIC DNA]</scope>
    <source>
        <strain evidence="2">JCM 18200</strain>
    </source>
</reference>
<dbReference type="PANTHER" id="PTHR34352">
    <property type="entry name" value="PROTEIN YHFA"/>
    <property type="match status" value="1"/>
</dbReference>
<protein>
    <submittedName>
        <fullName evidence="1">OsmC family protein</fullName>
    </submittedName>
</protein>
<dbReference type="SUPFAM" id="SSF82784">
    <property type="entry name" value="OsmC-like"/>
    <property type="match status" value="1"/>
</dbReference>
<dbReference type="RefSeq" id="WP_345232784.1">
    <property type="nucleotide sequence ID" value="NZ_BAABIQ010000040.1"/>
</dbReference>
<proteinExistence type="predicted"/>
<dbReference type="Proteomes" id="UP001501411">
    <property type="component" value="Unassembled WGS sequence"/>
</dbReference>
<gene>
    <name evidence="1" type="ORF">GCM10023231_30620</name>
</gene>
<dbReference type="Pfam" id="PF02566">
    <property type="entry name" value="OsmC"/>
    <property type="match status" value="1"/>
</dbReference>
<comment type="caution">
    <text evidence="1">The sequence shown here is derived from an EMBL/GenBank/DDBJ whole genome shotgun (WGS) entry which is preliminary data.</text>
</comment>
<dbReference type="Gene3D" id="3.30.300.20">
    <property type="match status" value="1"/>
</dbReference>
<evidence type="ECO:0000313" key="1">
    <source>
        <dbReference type="EMBL" id="GAA4799695.1"/>
    </source>
</evidence>
<dbReference type="InterPro" id="IPR015946">
    <property type="entry name" value="KH_dom-like_a/b"/>
</dbReference>
<dbReference type="PANTHER" id="PTHR34352:SF1">
    <property type="entry name" value="PROTEIN YHFA"/>
    <property type="match status" value="1"/>
</dbReference>
<accession>A0ABP9BV18</accession>
<sequence>MKITLNRINQAVHFEGTSHSTDVKIHIDGSPDIGGEGLGARPMELVLMALGSCSVLDLISILKKQKQEVNDVVIEVEGTRREAIPAVFTAIHLLFRLKGAIDEQKANKAAELAVKKYCSVHDMLAAGGVDITYTVTIEKQ</sequence>
<evidence type="ECO:0000313" key="2">
    <source>
        <dbReference type="Proteomes" id="UP001501411"/>
    </source>
</evidence>
<keyword evidence="2" id="KW-1185">Reference proteome</keyword>
<organism evidence="1 2">
    <name type="scientific">Olivibacter ginsenosidimutans</name>
    <dbReference type="NCBI Taxonomy" id="1176537"/>
    <lineage>
        <taxon>Bacteria</taxon>
        <taxon>Pseudomonadati</taxon>
        <taxon>Bacteroidota</taxon>
        <taxon>Sphingobacteriia</taxon>
        <taxon>Sphingobacteriales</taxon>
        <taxon>Sphingobacteriaceae</taxon>
        <taxon>Olivibacter</taxon>
    </lineage>
</organism>
<dbReference type="InterPro" id="IPR003718">
    <property type="entry name" value="OsmC/Ohr_fam"/>
</dbReference>
<dbReference type="InterPro" id="IPR036102">
    <property type="entry name" value="OsmC/Ohrsf"/>
</dbReference>
<dbReference type="EMBL" id="BAABIQ010000040">
    <property type="protein sequence ID" value="GAA4799695.1"/>
    <property type="molecule type" value="Genomic_DNA"/>
</dbReference>